<feature type="region of interest" description="Disordered" evidence="4">
    <location>
        <begin position="486"/>
        <end position="512"/>
    </location>
</feature>
<organism evidence="8 9">
    <name type="scientific">Paractinoplanes ferrugineus</name>
    <dbReference type="NCBI Taxonomy" id="113564"/>
    <lineage>
        <taxon>Bacteria</taxon>
        <taxon>Bacillati</taxon>
        <taxon>Actinomycetota</taxon>
        <taxon>Actinomycetes</taxon>
        <taxon>Micromonosporales</taxon>
        <taxon>Micromonosporaceae</taxon>
        <taxon>Paractinoplanes</taxon>
    </lineage>
</organism>
<dbReference type="Proteomes" id="UP000598174">
    <property type="component" value="Unassembled WGS sequence"/>
</dbReference>
<dbReference type="InterPro" id="IPR001117">
    <property type="entry name" value="Cu-oxidase_2nd"/>
</dbReference>
<evidence type="ECO:0000259" key="7">
    <source>
        <dbReference type="Pfam" id="PF07732"/>
    </source>
</evidence>
<dbReference type="InterPro" id="IPR011706">
    <property type="entry name" value="Cu-oxidase_C"/>
</dbReference>
<dbReference type="RefSeq" id="WP_203820171.1">
    <property type="nucleotide sequence ID" value="NZ_BAAABP010000002.1"/>
</dbReference>
<dbReference type="InterPro" id="IPR045087">
    <property type="entry name" value="Cu-oxidase_fam"/>
</dbReference>
<evidence type="ECO:0000256" key="4">
    <source>
        <dbReference type="SAM" id="MobiDB-lite"/>
    </source>
</evidence>
<dbReference type="Pfam" id="PF07732">
    <property type="entry name" value="Cu-oxidase_3"/>
    <property type="match status" value="1"/>
</dbReference>
<evidence type="ECO:0000313" key="9">
    <source>
        <dbReference type="Proteomes" id="UP000598174"/>
    </source>
</evidence>
<dbReference type="Pfam" id="PF07731">
    <property type="entry name" value="Cu-oxidase_2"/>
    <property type="match status" value="1"/>
</dbReference>
<comment type="caution">
    <text evidence="8">The sequence shown here is derived from an EMBL/GenBank/DDBJ whole genome shotgun (WGS) entry which is preliminary data.</text>
</comment>
<dbReference type="CDD" id="cd13867">
    <property type="entry name" value="CuRO_2_CueO_FtsP"/>
    <property type="match status" value="1"/>
</dbReference>
<comment type="similarity">
    <text evidence="1">Belongs to the multicopper oxidase family.</text>
</comment>
<protein>
    <submittedName>
        <fullName evidence="8">Multicopper oxidase</fullName>
    </submittedName>
</protein>
<dbReference type="InterPro" id="IPR008972">
    <property type="entry name" value="Cupredoxin"/>
</dbReference>
<name>A0A919J6X3_9ACTN</name>
<feature type="domain" description="Plastocyanin-like" evidence="6">
    <location>
        <begin position="369"/>
        <end position="485"/>
    </location>
</feature>
<keyword evidence="9" id="KW-1185">Reference proteome</keyword>
<evidence type="ECO:0000259" key="6">
    <source>
        <dbReference type="Pfam" id="PF07731"/>
    </source>
</evidence>
<dbReference type="GO" id="GO:0005507">
    <property type="term" value="F:copper ion binding"/>
    <property type="evidence" value="ECO:0007669"/>
    <property type="project" value="InterPro"/>
</dbReference>
<dbReference type="InterPro" id="IPR011707">
    <property type="entry name" value="Cu-oxidase-like_N"/>
</dbReference>
<accession>A0A919J6X3</accession>
<dbReference type="InterPro" id="IPR002355">
    <property type="entry name" value="Cu_oxidase_Cu_BS"/>
</dbReference>
<dbReference type="PROSITE" id="PS00080">
    <property type="entry name" value="MULTICOPPER_OXIDASE2"/>
    <property type="match status" value="1"/>
</dbReference>
<evidence type="ECO:0000259" key="5">
    <source>
        <dbReference type="Pfam" id="PF00394"/>
    </source>
</evidence>
<dbReference type="CDD" id="cd13890">
    <property type="entry name" value="CuRO_3_CueO_FtsP"/>
    <property type="match status" value="1"/>
</dbReference>
<dbReference type="PANTHER" id="PTHR48267:SF1">
    <property type="entry name" value="BILIRUBIN OXIDASE"/>
    <property type="match status" value="1"/>
</dbReference>
<evidence type="ECO:0000256" key="3">
    <source>
        <dbReference type="ARBA" id="ARBA00023002"/>
    </source>
</evidence>
<dbReference type="Gene3D" id="2.60.40.420">
    <property type="entry name" value="Cupredoxins - blue copper proteins"/>
    <property type="match status" value="3"/>
</dbReference>
<feature type="domain" description="Plastocyanin-like" evidence="7">
    <location>
        <begin position="77"/>
        <end position="181"/>
    </location>
</feature>
<dbReference type="GO" id="GO:0016491">
    <property type="term" value="F:oxidoreductase activity"/>
    <property type="evidence" value="ECO:0007669"/>
    <property type="project" value="UniProtKB-KW"/>
</dbReference>
<evidence type="ECO:0000256" key="1">
    <source>
        <dbReference type="ARBA" id="ARBA00010609"/>
    </source>
</evidence>
<keyword evidence="2" id="KW-0479">Metal-binding</keyword>
<reference evidence="8" key="1">
    <citation type="submission" date="2021-01" db="EMBL/GenBank/DDBJ databases">
        <title>Whole genome shotgun sequence of Actinoplanes ferrugineus NBRC 15555.</title>
        <authorList>
            <person name="Komaki H."/>
            <person name="Tamura T."/>
        </authorList>
    </citation>
    <scope>NUCLEOTIDE SEQUENCE</scope>
    <source>
        <strain evidence="8">NBRC 15555</strain>
    </source>
</reference>
<feature type="domain" description="Plastocyanin-like" evidence="5">
    <location>
        <begin position="226"/>
        <end position="301"/>
    </location>
</feature>
<dbReference type="AlphaFoldDB" id="A0A919J6X3"/>
<dbReference type="EMBL" id="BOMM01000050">
    <property type="protein sequence ID" value="GIE13734.1"/>
    <property type="molecule type" value="Genomic_DNA"/>
</dbReference>
<dbReference type="SUPFAM" id="SSF49503">
    <property type="entry name" value="Cupredoxins"/>
    <property type="match status" value="3"/>
</dbReference>
<gene>
    <name evidence="8" type="ORF">Afe05nite_55740</name>
</gene>
<proteinExistence type="inferred from homology"/>
<evidence type="ECO:0000313" key="8">
    <source>
        <dbReference type="EMBL" id="GIE13734.1"/>
    </source>
</evidence>
<dbReference type="CDD" id="cd04232">
    <property type="entry name" value="CuRO_1_CueO_FtsP"/>
    <property type="match status" value="1"/>
</dbReference>
<keyword evidence="3" id="KW-0560">Oxidoreductase</keyword>
<dbReference type="Pfam" id="PF00394">
    <property type="entry name" value="Cu-oxidase"/>
    <property type="match status" value="1"/>
</dbReference>
<dbReference type="PANTHER" id="PTHR48267">
    <property type="entry name" value="CUPREDOXIN SUPERFAMILY PROTEIN"/>
    <property type="match status" value="1"/>
</dbReference>
<sequence>MRKWFFRGLTAVLVLCVLGAGVVAWVLTRPPIDTVGRVAFDRALAVPPLARSEVDAAGRRVFELRAQSGRSDLGHGGQTATWGYNGTHLGPTLRARRGEQVRVNITNGLGEDTTVHWHGMHLPARMDGGPHQPIRPGSTFSPEWRIDQPASTLWYHPHPHERTEKQVYRGLAGLFLVDDPATDVAALPHEYGVDDVPVVVQDKAFTDDGQLAEASPLGSDIGILGDSLLVNGTPKPYLPVTTDLVRLRVLNASTARSYNFAFSDGRPFTLIGTDGGLLDRPHQVDRLPLSPAERAEVLVAMRPGEQVVLRSVPPAPEGDFGVRRFQGGRDKFDVLQLRAAASLKPGPAVPAKLVDTPRLDPAEAAQTRTMTFTGRQINDRLMEHGRNDAVVTKGTTEVWTVRNGHGTPHSFHIHDVQFQVLSRTDGGPLPPHLSGWKDTIRLPPQQGYTVIMRFADYADPETPYMFHCHLLRHEDQGMMGQFIVVEPGDGPKSRAPADRTGAGGSHHQDHPG</sequence>
<evidence type="ECO:0000256" key="2">
    <source>
        <dbReference type="ARBA" id="ARBA00022723"/>
    </source>
</evidence>